<comment type="caution">
    <text evidence="5">The sequence shown here is derived from an EMBL/GenBank/DDBJ whole genome shotgun (WGS) entry which is preliminary data.</text>
</comment>
<dbReference type="AlphaFoldDB" id="A0A0R2QDJ0"/>
<dbReference type="Gene3D" id="3.20.20.330">
    <property type="entry name" value="Homocysteine-binding-like domain"/>
    <property type="match status" value="1"/>
</dbReference>
<dbReference type="GO" id="GO:0008168">
    <property type="term" value="F:methyltransferase activity"/>
    <property type="evidence" value="ECO:0007669"/>
    <property type="project" value="UniProtKB-KW"/>
</dbReference>
<evidence type="ECO:0000313" key="6">
    <source>
        <dbReference type="Proteomes" id="UP000051017"/>
    </source>
</evidence>
<comment type="caution">
    <text evidence="3">Lacks conserved residue(s) required for the propagation of feature annotation.</text>
</comment>
<gene>
    <name evidence="5" type="ORF">ABR75_05530</name>
</gene>
<dbReference type="Proteomes" id="UP000051017">
    <property type="component" value="Unassembled WGS sequence"/>
</dbReference>
<reference evidence="5 6" key="1">
    <citation type="submission" date="2015-10" db="EMBL/GenBank/DDBJ databases">
        <title>Metagenome-Assembled Genomes uncover a global brackish microbiome.</title>
        <authorList>
            <person name="Hugerth L.W."/>
            <person name="Larsson J."/>
            <person name="Alneberg J."/>
            <person name="Lindh M.V."/>
            <person name="Legrand C."/>
            <person name="Pinhassi J."/>
            <person name="Andersson A.F."/>
        </authorList>
    </citation>
    <scope>NUCLEOTIDE SEQUENCE [LARGE SCALE GENOMIC DNA]</scope>
    <source>
        <strain evidence="5">BACL6 MAG-120924-bin43</strain>
    </source>
</reference>
<protein>
    <recommendedName>
        <fullName evidence="4">Hcy-binding domain-containing protein</fullName>
    </recommendedName>
</protein>
<dbReference type="PANTHER" id="PTHR11103">
    <property type="entry name" value="SLR1189 PROTEIN"/>
    <property type="match status" value="1"/>
</dbReference>
<dbReference type="SUPFAM" id="SSF82282">
    <property type="entry name" value="Homocysteine S-methyltransferase"/>
    <property type="match status" value="1"/>
</dbReference>
<sequence length="232" mass="24830">MNYQHIKKRLDAKDIIVLDGGTGTELQRRGAQMDTAAWCGPASLTNSALLTEIHLDYIKAGADVITANTYASSRLMLTGAGFGDRVAEINTIAVEAALRARDLAPEGRKVVVAGSLSHMVPVAEGTAVVDPTKTPPLNQISDAFHELAQVLKTAGVDHIMLEMMYEPTRVPLVLEAALATGLPVWFGLSARRTTDGRVVAFHAFDDLPLEEITKFIPKTGVDVAGVMHTSAE</sequence>
<evidence type="ECO:0000259" key="4">
    <source>
        <dbReference type="PROSITE" id="PS50970"/>
    </source>
</evidence>
<name>A0A0R2QDJ0_9ACTN</name>
<dbReference type="InterPro" id="IPR036589">
    <property type="entry name" value="HCY_dom_sf"/>
</dbReference>
<evidence type="ECO:0000256" key="2">
    <source>
        <dbReference type="ARBA" id="ARBA00022679"/>
    </source>
</evidence>
<dbReference type="Pfam" id="PF02574">
    <property type="entry name" value="S-methyl_trans"/>
    <property type="match status" value="1"/>
</dbReference>
<proteinExistence type="predicted"/>
<dbReference type="GO" id="GO:0032259">
    <property type="term" value="P:methylation"/>
    <property type="evidence" value="ECO:0007669"/>
    <property type="project" value="UniProtKB-KW"/>
</dbReference>
<dbReference type="PROSITE" id="PS50970">
    <property type="entry name" value="HCY"/>
    <property type="match status" value="1"/>
</dbReference>
<dbReference type="PANTHER" id="PTHR11103:SF18">
    <property type="entry name" value="SLR1189 PROTEIN"/>
    <property type="match status" value="1"/>
</dbReference>
<evidence type="ECO:0000256" key="3">
    <source>
        <dbReference type="PROSITE-ProRule" id="PRU00333"/>
    </source>
</evidence>
<evidence type="ECO:0000256" key="1">
    <source>
        <dbReference type="ARBA" id="ARBA00022603"/>
    </source>
</evidence>
<accession>A0A0R2QDJ0</accession>
<feature type="domain" description="Hcy-binding" evidence="4">
    <location>
        <begin position="4"/>
        <end position="232"/>
    </location>
</feature>
<keyword evidence="2" id="KW-0808">Transferase</keyword>
<feature type="non-terminal residue" evidence="5">
    <location>
        <position position="232"/>
    </location>
</feature>
<dbReference type="InterPro" id="IPR003726">
    <property type="entry name" value="HCY_dom"/>
</dbReference>
<dbReference type="EMBL" id="LIBJ01000187">
    <property type="protein sequence ID" value="KRO47168.1"/>
    <property type="molecule type" value="Genomic_DNA"/>
</dbReference>
<evidence type="ECO:0000313" key="5">
    <source>
        <dbReference type="EMBL" id="KRO47168.1"/>
    </source>
</evidence>
<organism evidence="5 6">
    <name type="scientific">Acidimicrobiia bacterium BACL6 MAG-120924-bin43</name>
    <dbReference type="NCBI Taxonomy" id="1655583"/>
    <lineage>
        <taxon>Bacteria</taxon>
        <taxon>Bacillati</taxon>
        <taxon>Actinomycetota</taxon>
        <taxon>Acidimicrobiia</taxon>
        <taxon>acIV cluster</taxon>
    </lineage>
</organism>
<keyword evidence="1" id="KW-0489">Methyltransferase</keyword>